<dbReference type="STRING" id="561720.SAMN06275492_101156"/>
<evidence type="ECO:0000256" key="3">
    <source>
        <dbReference type="ARBA" id="ARBA00023134"/>
    </source>
</evidence>
<dbReference type="Proteomes" id="UP000193355">
    <property type="component" value="Unassembled WGS sequence"/>
</dbReference>
<dbReference type="OrthoDB" id="9784461at2"/>
<dbReference type="SUPFAM" id="SSF52540">
    <property type="entry name" value="P-loop containing nucleoside triphosphate hydrolases"/>
    <property type="match status" value="1"/>
</dbReference>
<name>A0A1X7I642_9BACT</name>
<dbReference type="PANTHER" id="PTHR30448">
    <property type="entry name" value="RNASE ADAPTER PROTEIN RAPZ"/>
    <property type="match status" value="1"/>
</dbReference>
<dbReference type="InterPro" id="IPR027417">
    <property type="entry name" value="P-loop_NTPase"/>
</dbReference>
<feature type="domain" description="RapZ C-terminal" evidence="6">
    <location>
        <begin position="169"/>
        <end position="288"/>
    </location>
</feature>
<keyword evidence="8" id="KW-1185">Reference proteome</keyword>
<dbReference type="HAMAP" id="MF_00636">
    <property type="entry name" value="RapZ_like"/>
    <property type="match status" value="1"/>
</dbReference>
<evidence type="ECO:0000256" key="4">
    <source>
        <dbReference type="HAMAP-Rule" id="MF_00636"/>
    </source>
</evidence>
<dbReference type="GO" id="GO:0005525">
    <property type="term" value="F:GTP binding"/>
    <property type="evidence" value="ECO:0007669"/>
    <property type="project" value="UniProtKB-UniRule"/>
</dbReference>
<dbReference type="Pfam" id="PF03668">
    <property type="entry name" value="RapZ-like_N"/>
    <property type="match status" value="1"/>
</dbReference>
<dbReference type="Gene3D" id="3.40.50.300">
    <property type="entry name" value="P-loop containing nucleotide triphosphate hydrolases"/>
    <property type="match status" value="1"/>
</dbReference>
<keyword evidence="2 4" id="KW-0067">ATP-binding</keyword>
<dbReference type="NCBIfam" id="NF003828">
    <property type="entry name" value="PRK05416.1"/>
    <property type="match status" value="1"/>
</dbReference>
<dbReference type="RefSeq" id="WP_085543444.1">
    <property type="nucleotide sequence ID" value="NZ_FXBB01000001.1"/>
</dbReference>
<dbReference type="InterPro" id="IPR005337">
    <property type="entry name" value="RapZ-like"/>
</dbReference>
<evidence type="ECO:0000313" key="8">
    <source>
        <dbReference type="Proteomes" id="UP000193355"/>
    </source>
</evidence>
<dbReference type="Pfam" id="PF22740">
    <property type="entry name" value="PapZ_C"/>
    <property type="match status" value="1"/>
</dbReference>
<dbReference type="InterPro" id="IPR053931">
    <property type="entry name" value="RapZ_C"/>
</dbReference>
<evidence type="ECO:0000259" key="6">
    <source>
        <dbReference type="Pfam" id="PF22740"/>
    </source>
</evidence>
<keyword evidence="3 4" id="KW-0342">GTP-binding</keyword>
<accession>A0A1X7I642</accession>
<organism evidence="7 8">
    <name type="scientific">Dethiosulfovibrio salsuginis</name>
    <dbReference type="NCBI Taxonomy" id="561720"/>
    <lineage>
        <taxon>Bacteria</taxon>
        <taxon>Thermotogati</taxon>
        <taxon>Synergistota</taxon>
        <taxon>Synergistia</taxon>
        <taxon>Synergistales</taxon>
        <taxon>Dethiosulfovibrionaceae</taxon>
        <taxon>Dethiosulfovibrio</taxon>
    </lineage>
</organism>
<feature type="binding site" evidence="4">
    <location>
        <begin position="66"/>
        <end position="69"/>
    </location>
    <ligand>
        <name>GTP</name>
        <dbReference type="ChEBI" id="CHEBI:37565"/>
    </ligand>
</feature>
<dbReference type="PANTHER" id="PTHR30448:SF0">
    <property type="entry name" value="RNASE ADAPTER PROTEIN RAPZ"/>
    <property type="match status" value="1"/>
</dbReference>
<evidence type="ECO:0000259" key="5">
    <source>
        <dbReference type="Pfam" id="PF03668"/>
    </source>
</evidence>
<dbReference type="InterPro" id="IPR053930">
    <property type="entry name" value="RapZ-like_N"/>
</dbReference>
<evidence type="ECO:0000256" key="2">
    <source>
        <dbReference type="ARBA" id="ARBA00022840"/>
    </source>
</evidence>
<evidence type="ECO:0000313" key="7">
    <source>
        <dbReference type="EMBL" id="SMG09960.1"/>
    </source>
</evidence>
<proteinExistence type="inferred from homology"/>
<gene>
    <name evidence="7" type="ORF">SAMN06275492_101156</name>
</gene>
<evidence type="ECO:0000256" key="1">
    <source>
        <dbReference type="ARBA" id="ARBA00022741"/>
    </source>
</evidence>
<reference evidence="8" key="1">
    <citation type="submission" date="2017-04" db="EMBL/GenBank/DDBJ databases">
        <authorList>
            <person name="Varghese N."/>
            <person name="Submissions S."/>
        </authorList>
    </citation>
    <scope>NUCLEOTIDE SEQUENCE [LARGE SCALE GENOMIC DNA]</scope>
    <source>
        <strain evidence="8">USBA 82</strain>
    </source>
</reference>
<dbReference type="PIRSF" id="PIRSF005052">
    <property type="entry name" value="P-loopkin"/>
    <property type="match status" value="1"/>
</dbReference>
<feature type="domain" description="RapZ-like N-terminal" evidence="5">
    <location>
        <begin position="8"/>
        <end position="158"/>
    </location>
</feature>
<dbReference type="GO" id="GO:0005524">
    <property type="term" value="F:ATP binding"/>
    <property type="evidence" value="ECO:0007669"/>
    <property type="project" value="UniProtKB-UniRule"/>
</dbReference>
<sequence length="291" mass="32185">MGNYKVKKLVVVTGMSGSGKSSMLNILEDQGLFAVDNIPVALLPQLLDLLESHESAVANGVVVVVDVRSRELLGGFVSMASKLKEEMEDFSVVFLDASDDALVQRFNLTKRSHPLGDHLSILEGIIKERALLDPVRELADKVIDSTGLDLKGFRTKVFEGIGSCEAKLSVILSSFGFKHGIPHDSDYVVDVRFLPNPYYSPELRNKTGEDGDVQTYIRDKFEDIDIFLAKLLDLLVFLIPKYKKVGKGNVHITIGCTGGRHRSVSVVEWLKDKLKNDGISVMVRHRDIGMS</sequence>
<protein>
    <submittedName>
        <fullName evidence="7">UPF0042 nucleotide-binding protein</fullName>
    </submittedName>
</protein>
<feature type="binding site" evidence="4">
    <location>
        <begin position="14"/>
        <end position="21"/>
    </location>
    <ligand>
        <name>ATP</name>
        <dbReference type="ChEBI" id="CHEBI:30616"/>
    </ligand>
</feature>
<dbReference type="AlphaFoldDB" id="A0A1X7I642"/>
<keyword evidence="1 4" id="KW-0547">Nucleotide-binding</keyword>
<dbReference type="EMBL" id="FXBB01000001">
    <property type="protein sequence ID" value="SMG09960.1"/>
    <property type="molecule type" value="Genomic_DNA"/>
</dbReference>